<dbReference type="RefSeq" id="WP_093321336.1">
    <property type="nucleotide sequence ID" value="NZ_FOHV01000025.1"/>
</dbReference>
<organism evidence="1 2">
    <name type="scientific">Thorsellia anophelis DSM 18579</name>
    <dbReference type="NCBI Taxonomy" id="1123402"/>
    <lineage>
        <taxon>Bacteria</taxon>
        <taxon>Pseudomonadati</taxon>
        <taxon>Pseudomonadota</taxon>
        <taxon>Gammaproteobacteria</taxon>
        <taxon>Enterobacterales</taxon>
        <taxon>Thorselliaceae</taxon>
        <taxon>Thorsellia</taxon>
    </lineage>
</organism>
<accession>A0A1I0EE26</accession>
<dbReference type="AlphaFoldDB" id="A0A1I0EE26"/>
<keyword evidence="2" id="KW-1185">Reference proteome</keyword>
<evidence type="ECO:0000313" key="2">
    <source>
        <dbReference type="Proteomes" id="UP000242642"/>
    </source>
</evidence>
<dbReference type="OrthoDB" id="6050524at2"/>
<dbReference type="Proteomes" id="UP000242642">
    <property type="component" value="Unassembled WGS sequence"/>
</dbReference>
<name>A0A1I0EE26_9GAMM</name>
<reference evidence="2" key="1">
    <citation type="submission" date="2016-10" db="EMBL/GenBank/DDBJ databases">
        <authorList>
            <person name="Varghese N."/>
            <person name="Submissions S."/>
        </authorList>
    </citation>
    <scope>NUCLEOTIDE SEQUENCE [LARGE SCALE GENOMIC DNA]</scope>
    <source>
        <strain evidence="2">DSM 18579</strain>
    </source>
</reference>
<proteinExistence type="predicted"/>
<evidence type="ECO:0000313" key="1">
    <source>
        <dbReference type="EMBL" id="SET43499.1"/>
    </source>
</evidence>
<protein>
    <submittedName>
        <fullName evidence="1">Uncharacterized protein</fullName>
    </submittedName>
</protein>
<dbReference type="EMBL" id="FOHV01000025">
    <property type="protein sequence ID" value="SET43499.1"/>
    <property type="molecule type" value="Genomic_DNA"/>
</dbReference>
<sequence>MPTRKLYQYKTGIVKYRIGLPPTDVLSSITEYENGLKTYPLIAATYRFILEYMEGKDEDIPKLRKLIYSCLPIDKHKETPYWSALICLRMFDPTFKTINQPLSFLSQLSLTPIFWPFRVLANLTCKRPIWSDEIEHLCRIEKDDPNEIDGSKNPKGFKLFRYAVGYLTLKEYSQLIHNIDEASQLNIPSSNSQNIRKNN</sequence>
<gene>
    <name evidence="1" type="ORF">SAMN02583745_02355</name>
</gene>